<dbReference type="GO" id="GO:0043023">
    <property type="term" value="F:ribosomal large subunit binding"/>
    <property type="evidence" value="ECO:0007669"/>
    <property type="project" value="TreeGrafter"/>
</dbReference>
<dbReference type="InterPro" id="IPR002661">
    <property type="entry name" value="Ribosome_recyc_fac"/>
</dbReference>
<dbReference type="FunFam" id="1.10.132.20:FF:000001">
    <property type="entry name" value="Ribosome-recycling factor"/>
    <property type="match status" value="1"/>
</dbReference>
<keyword evidence="4 5" id="KW-0648">Protein biosynthesis</keyword>
<dbReference type="InterPro" id="IPR036191">
    <property type="entry name" value="RRF_sf"/>
</dbReference>
<dbReference type="Pfam" id="PF01765">
    <property type="entry name" value="RRF"/>
    <property type="match status" value="1"/>
</dbReference>
<evidence type="ECO:0000256" key="4">
    <source>
        <dbReference type="ARBA" id="ARBA00022917"/>
    </source>
</evidence>
<dbReference type="InterPro" id="IPR023584">
    <property type="entry name" value="Ribosome_recyc_fac_dom"/>
</dbReference>
<evidence type="ECO:0000256" key="1">
    <source>
        <dbReference type="ARBA" id="ARBA00004496"/>
    </source>
</evidence>
<organism evidence="7 8">
    <name type="scientific">Candidatus Gottesmanbacteria bacterium GW2011_GWB1_49_7</name>
    <dbReference type="NCBI Taxonomy" id="1618448"/>
    <lineage>
        <taxon>Bacteria</taxon>
        <taxon>Candidatus Gottesmaniibacteriota</taxon>
    </lineage>
</organism>
<reference evidence="7 8" key="1">
    <citation type="journal article" date="2015" name="Nature">
        <title>rRNA introns, odd ribosomes, and small enigmatic genomes across a large radiation of phyla.</title>
        <authorList>
            <person name="Brown C.T."/>
            <person name="Hug L.A."/>
            <person name="Thomas B.C."/>
            <person name="Sharon I."/>
            <person name="Castelle C.J."/>
            <person name="Singh A."/>
            <person name="Wilkins M.J."/>
            <person name="Williams K.H."/>
            <person name="Banfield J.F."/>
        </authorList>
    </citation>
    <scope>NUCLEOTIDE SEQUENCE [LARGE SCALE GENOMIC DNA]</scope>
</reference>
<dbReference type="Gene3D" id="1.10.132.20">
    <property type="entry name" value="Ribosome-recycling factor"/>
    <property type="match status" value="1"/>
</dbReference>
<dbReference type="AlphaFoldDB" id="A0A0G1VYK7"/>
<dbReference type="Gene3D" id="3.30.1360.40">
    <property type="match status" value="1"/>
</dbReference>
<sequence>MIETTISAAREKMKKALEITRTDLTSIRSGRATPALVENIVIMAYGGSQKLRVMEMATITTMDAKTIVIAPYDPSTIAEIEKGILEANTGLTPVVDREIIRITIPALSEERRMEYLKLAKAKLEAGKVMVRQIRGDAMRDLKKAEEAKTISEDERKHGERLVQELTDEMIAETDNMGAKKEAELLQV</sequence>
<dbReference type="EMBL" id="LCQD01000016">
    <property type="protein sequence ID" value="KKW11563.1"/>
    <property type="molecule type" value="Genomic_DNA"/>
</dbReference>
<gene>
    <name evidence="5" type="primary">frr</name>
    <name evidence="7" type="ORF">UY48_C0016G0010</name>
</gene>
<keyword evidence="3 5" id="KW-0963">Cytoplasm</keyword>
<accession>A0A0G1VYK7</accession>
<evidence type="ECO:0000256" key="2">
    <source>
        <dbReference type="ARBA" id="ARBA00005912"/>
    </source>
</evidence>
<evidence type="ECO:0000313" key="7">
    <source>
        <dbReference type="EMBL" id="KKW11563.1"/>
    </source>
</evidence>
<protein>
    <recommendedName>
        <fullName evidence="5">Ribosome-recycling factor</fullName>
        <shortName evidence="5">RRF</shortName>
    </recommendedName>
    <alternativeName>
        <fullName evidence="5">Ribosome-releasing factor</fullName>
    </alternativeName>
</protein>
<dbReference type="GO" id="GO:0005737">
    <property type="term" value="C:cytoplasm"/>
    <property type="evidence" value="ECO:0007669"/>
    <property type="project" value="UniProtKB-SubCell"/>
</dbReference>
<dbReference type="Proteomes" id="UP000034588">
    <property type="component" value="Unassembled WGS sequence"/>
</dbReference>
<comment type="caution">
    <text evidence="7">The sequence shown here is derived from an EMBL/GenBank/DDBJ whole genome shotgun (WGS) entry which is preliminary data.</text>
</comment>
<evidence type="ECO:0000256" key="5">
    <source>
        <dbReference type="HAMAP-Rule" id="MF_00040"/>
    </source>
</evidence>
<dbReference type="NCBIfam" id="TIGR00496">
    <property type="entry name" value="frr"/>
    <property type="match status" value="1"/>
</dbReference>
<feature type="domain" description="Ribosome recycling factor" evidence="6">
    <location>
        <begin position="21"/>
        <end position="185"/>
    </location>
</feature>
<comment type="function">
    <text evidence="5">Responsible for the release of ribosomes from messenger RNA at the termination of protein biosynthesis. May increase the efficiency of translation by recycling ribosomes from one round of translation to another.</text>
</comment>
<dbReference type="SUPFAM" id="SSF55194">
    <property type="entry name" value="Ribosome recycling factor, RRF"/>
    <property type="match status" value="1"/>
</dbReference>
<dbReference type="FunFam" id="3.30.1360.40:FF:000001">
    <property type="entry name" value="Ribosome-recycling factor"/>
    <property type="match status" value="1"/>
</dbReference>
<evidence type="ECO:0000259" key="6">
    <source>
        <dbReference type="Pfam" id="PF01765"/>
    </source>
</evidence>
<dbReference type="GO" id="GO:0006415">
    <property type="term" value="P:translational termination"/>
    <property type="evidence" value="ECO:0007669"/>
    <property type="project" value="UniProtKB-UniRule"/>
</dbReference>
<evidence type="ECO:0000256" key="3">
    <source>
        <dbReference type="ARBA" id="ARBA00022490"/>
    </source>
</evidence>
<dbReference type="HAMAP" id="MF_00040">
    <property type="entry name" value="RRF"/>
    <property type="match status" value="1"/>
</dbReference>
<name>A0A0G1VYK7_9BACT</name>
<comment type="similarity">
    <text evidence="2 5">Belongs to the RRF family.</text>
</comment>
<dbReference type="PANTHER" id="PTHR20982:SF3">
    <property type="entry name" value="MITOCHONDRIAL RIBOSOME RECYCLING FACTOR PSEUDO 1"/>
    <property type="match status" value="1"/>
</dbReference>
<proteinExistence type="inferred from homology"/>
<comment type="subcellular location">
    <subcellularLocation>
        <location evidence="1 5">Cytoplasm</location>
    </subcellularLocation>
</comment>
<dbReference type="PANTHER" id="PTHR20982">
    <property type="entry name" value="RIBOSOME RECYCLING FACTOR"/>
    <property type="match status" value="1"/>
</dbReference>
<evidence type="ECO:0000313" key="8">
    <source>
        <dbReference type="Proteomes" id="UP000034588"/>
    </source>
</evidence>